<protein>
    <submittedName>
        <fullName evidence="1">Uncharacterized protein</fullName>
    </submittedName>
</protein>
<keyword evidence="2" id="KW-1185">Reference proteome</keyword>
<gene>
    <name evidence="1" type="ordered locus">Msip34_1569</name>
</gene>
<evidence type="ECO:0000313" key="1">
    <source>
        <dbReference type="EMBL" id="ACT50814.1"/>
    </source>
</evidence>
<dbReference type="AlphaFoldDB" id="C6XE39"/>
<reference evidence="1" key="1">
    <citation type="journal article" date="2011" name="J. Bacteriol.">
        <title>Genomes of three methylotrophs from a single niche uncover genetic and metabolic divergence of Methylophilaceae.</title>
        <authorList>
            <person name="Lapidus A."/>
            <person name="Clum A."/>
            <person name="Labutti K."/>
            <person name="Kaluzhnaya M.G."/>
            <person name="Lim S."/>
            <person name="Beck D.A."/>
            <person name="Glavina Del Rio T."/>
            <person name="Nolan M."/>
            <person name="Mavromatis K."/>
            <person name="Huntemann M."/>
            <person name="Lucas S."/>
            <person name="Lidstrom M.E."/>
            <person name="Ivanova N."/>
            <person name="Chistoserdova L."/>
        </authorList>
    </citation>
    <scope>NUCLEOTIDE SEQUENCE [LARGE SCALE GENOMIC DNA]</scope>
    <source>
        <strain evidence="1">SIP3-4</strain>
    </source>
</reference>
<dbReference type="RefSeq" id="WP_013442412.1">
    <property type="nucleotide sequence ID" value="NC_012969.1"/>
</dbReference>
<dbReference type="HOGENOM" id="CLU_189117_0_0_4"/>
<organism evidence="1 2">
    <name type="scientific">Methylovorus glucosotrophus (strain SIP3-4)</name>
    <dbReference type="NCBI Taxonomy" id="582744"/>
    <lineage>
        <taxon>Bacteria</taxon>
        <taxon>Pseudomonadati</taxon>
        <taxon>Pseudomonadota</taxon>
        <taxon>Betaproteobacteria</taxon>
        <taxon>Nitrosomonadales</taxon>
        <taxon>Methylophilaceae</taxon>
        <taxon>Methylovorus</taxon>
    </lineage>
</organism>
<name>C6XE39_METGS</name>
<dbReference type="EMBL" id="CP001674">
    <property type="protein sequence ID" value="ACT50814.1"/>
    <property type="molecule type" value="Genomic_DNA"/>
</dbReference>
<sequence length="89" mass="9798">MANYKRRTKEEMIKDLEEKLNKLKNAAPKKEKPELSMSSEGLSAVADAVDFAAKANKVKVADILILIAKAKRTGLVIEGGRRSRNSVQS</sequence>
<proteinExistence type="predicted"/>
<evidence type="ECO:0000313" key="2">
    <source>
        <dbReference type="Proteomes" id="UP000002743"/>
    </source>
</evidence>
<dbReference type="Proteomes" id="UP000002743">
    <property type="component" value="Chromosome"/>
</dbReference>
<accession>C6XE39</accession>
<dbReference type="KEGG" id="mei:Msip34_1569"/>
<dbReference type="eggNOG" id="ENOG502ZH3Y">
    <property type="taxonomic scope" value="Bacteria"/>
</dbReference>